<dbReference type="EMBL" id="MZ558517">
    <property type="protein sequence ID" value="UBF42577.1"/>
    <property type="molecule type" value="Genomic_RNA"/>
</dbReference>
<accession>A0A9E6X813</accession>
<sequence>MATYNVNEPALGRIAGFKIDYTKLRRESANFTDTGAGLPRMREIIAGVADALGIPTQFIEVVLNMECDYPSQPIYRSDMPRLGDSKKRLPDPRYPNPVEWAATLPQYRTGAATNRGAQIYIGVTQISWGFWQDVMSHDQMVQARVTLPLAWWMASLYWQIAAPFIYLDRYRSKFPNATLMVPSVVYALHQQGPGGAASNFAKIDGKQSGKTPTIIRAAQHAMRGRTPVIYI</sequence>
<dbReference type="Proteomes" id="UP001054874">
    <property type="component" value="Genome"/>
</dbReference>
<evidence type="ECO:0000313" key="2">
    <source>
        <dbReference type="Proteomes" id="UP001054874"/>
    </source>
</evidence>
<proteinExistence type="predicted"/>
<reference evidence="1 2" key="1">
    <citation type="journal article" date="2021" name="Viruses">
        <title>RNA and Sugars, Unique Properties of Bacteriophages Infecting Multidrug Resistant Acinetobacter radioresistens Strain LH6.</title>
        <authorList>
            <person name="Crippen C.S."/>
            <person name="Zhou B."/>
            <person name="Andresen S."/>
            <person name="Patry R.T."/>
            <person name="Muszynski A."/>
            <person name="Parker C.T."/>
            <person name="Cooper K.K."/>
            <person name="Szymanski C.M."/>
        </authorList>
    </citation>
    <scope>NUCLEOTIDE SEQUENCE [LARGE SCALE GENOMIC DNA]</scope>
    <source>
        <strain evidence="1 2">CAP7</strain>
    </source>
</reference>
<protein>
    <submittedName>
        <fullName evidence="1">SpoIIE-like phosphate domain protein</fullName>
    </submittedName>
</protein>
<evidence type="ECO:0000313" key="1">
    <source>
        <dbReference type="EMBL" id="UBF42577.1"/>
    </source>
</evidence>
<keyword evidence="2" id="KW-1185">Reference proteome</keyword>
<name>A0A9E6X813_9VIRU</name>
<organism evidence="1 2">
    <name type="scientific">Acinetobacter phage CAP7</name>
    <dbReference type="NCBI Taxonomy" id="2822590"/>
    <lineage>
        <taxon>Viruses</taxon>
        <taxon>Riboviria</taxon>
        <taxon>Orthornavirae</taxon>
        <taxon>Duplornaviricota</taxon>
        <taxon>Vidaverviricetes</taxon>
        <taxon>Mindivirales</taxon>
        <taxon>Cystoviridae</taxon>
        <taxon>Zetacystovirus</taxon>
        <taxon>Zetacystovirus CAP</taxon>
    </lineage>
</organism>